<gene>
    <name evidence="7" type="primary">LOC108715301</name>
</gene>
<dbReference type="PaxDb" id="8355-A0A1L8GE67"/>
<dbReference type="PANTHER" id="PTHR31751:SF43">
    <property type="match status" value="1"/>
</dbReference>
<name>A0A1L8GE67_XENLA</name>
<evidence type="ECO:0000256" key="1">
    <source>
        <dbReference type="ARBA" id="ARBA00022723"/>
    </source>
</evidence>
<dbReference type="SMART" id="SM00980">
    <property type="entry name" value="THAP"/>
    <property type="match status" value="1"/>
</dbReference>
<dbReference type="Pfam" id="PF05485">
    <property type="entry name" value="THAP"/>
    <property type="match status" value="1"/>
</dbReference>
<dbReference type="GO" id="GO:0003677">
    <property type="term" value="F:DNA binding"/>
    <property type="evidence" value="ECO:0007669"/>
    <property type="project" value="UniProtKB-UniRule"/>
</dbReference>
<reference evidence="7" key="1">
    <citation type="submission" date="2025-08" db="UniProtKB">
        <authorList>
            <consortium name="RefSeq"/>
        </authorList>
    </citation>
    <scope>IDENTIFICATION</scope>
    <source>
        <strain evidence="7">J_2021</strain>
        <tissue evidence="7">Erythrocytes</tissue>
    </source>
</reference>
<dbReference type="PROSITE" id="PS50950">
    <property type="entry name" value="ZF_THAP"/>
    <property type="match status" value="1"/>
</dbReference>
<dbReference type="Proteomes" id="UP000186698">
    <property type="component" value="Chromosome 4S"/>
</dbReference>
<evidence type="ECO:0000313" key="7">
    <source>
        <dbReference type="RefSeq" id="XP_018115834.1"/>
    </source>
</evidence>
<evidence type="ECO:0000256" key="3">
    <source>
        <dbReference type="ARBA" id="ARBA00022833"/>
    </source>
</evidence>
<dbReference type="SUPFAM" id="SSF57716">
    <property type="entry name" value="Glucocorticoid receptor-like (DNA-binding domain)"/>
    <property type="match status" value="1"/>
</dbReference>
<dbReference type="OrthoDB" id="9934617at2759"/>
<keyword evidence="3" id="KW-0862">Zinc</keyword>
<dbReference type="OMA" id="KVDSRAY"/>
<dbReference type="AlphaFoldDB" id="A0A1L8GE67"/>
<dbReference type="RefSeq" id="XP_018115834.1">
    <property type="nucleotide sequence ID" value="XM_018260345.2"/>
</dbReference>
<dbReference type="SMART" id="SM00692">
    <property type="entry name" value="DM3"/>
    <property type="match status" value="1"/>
</dbReference>
<evidence type="ECO:0000313" key="6">
    <source>
        <dbReference type="Proteomes" id="UP000186698"/>
    </source>
</evidence>
<dbReference type="PANTHER" id="PTHR31751">
    <property type="entry name" value="SI:CH211-108C17.2-RELATED-RELATED"/>
    <property type="match status" value="1"/>
</dbReference>
<evidence type="ECO:0000256" key="2">
    <source>
        <dbReference type="ARBA" id="ARBA00022771"/>
    </source>
</evidence>
<feature type="compositionally biased region" description="Basic and acidic residues" evidence="5">
    <location>
        <begin position="195"/>
        <end position="204"/>
    </location>
</feature>
<dbReference type="GeneID" id="108715301"/>
<evidence type="ECO:0000256" key="4">
    <source>
        <dbReference type="ARBA" id="ARBA00023125"/>
    </source>
</evidence>
<proteinExistence type="predicted"/>
<organism evidence="6 7">
    <name type="scientific">Xenopus laevis</name>
    <name type="common">African clawed frog</name>
    <dbReference type="NCBI Taxonomy" id="8355"/>
    <lineage>
        <taxon>Eukaryota</taxon>
        <taxon>Metazoa</taxon>
        <taxon>Chordata</taxon>
        <taxon>Craniata</taxon>
        <taxon>Vertebrata</taxon>
        <taxon>Euteleostomi</taxon>
        <taxon>Amphibia</taxon>
        <taxon>Batrachia</taxon>
        <taxon>Anura</taxon>
        <taxon>Pipoidea</taxon>
        <taxon>Pipidae</taxon>
        <taxon>Xenopodinae</taxon>
        <taxon>Xenopus</taxon>
        <taxon>Xenopus</taxon>
    </lineage>
</organism>
<evidence type="ECO:0000256" key="5">
    <source>
        <dbReference type="SAM" id="MobiDB-lite"/>
    </source>
</evidence>
<dbReference type="Bgee" id="108715301">
    <property type="expression patterns" value="Expressed in ovary and 18 other cell types or tissues"/>
</dbReference>
<protein>
    <submittedName>
        <fullName evidence="7">Uncharacterized protein LOC108715301</fullName>
    </submittedName>
</protein>
<dbReference type="KEGG" id="xla:108715301"/>
<dbReference type="GO" id="GO:0008270">
    <property type="term" value="F:zinc ion binding"/>
    <property type="evidence" value="ECO:0007669"/>
    <property type="project" value="UniProtKB-KW"/>
</dbReference>
<keyword evidence="2" id="KW-0863">Zinc-finger</keyword>
<keyword evidence="6" id="KW-1185">Reference proteome</keyword>
<sequence length="744" mass="84699">MPKCIVIHCPHSCSKKVTKNTGVVMHTFPFNLDRIKNWLLSIDQNFGNIDTLANRILEEKKKHSDLYRLCSEHFTPQCYISTGKRMSLRPDAIPTIFKDRPPNKEKKPSINPQNPITNVKPNLNSNQDKYVDVGTNTETVVMKDISTRTDIYHCVKHRGTRTDPFWGKKNVKTKTDPLFGMKNASTSMEPAAGERGTDTHRLECDNSFSKPGKRKRMDTENLDAVPCHSMISEGAPSRRKSRSNKNPHCILLRSKELESVTSDSSANSDNDSAGNVDELMADQADVLVHESKYIVFESCLDELLLKMNCSCGRAIAELIKSVQGTFLSVSGRCEVGHVGHLWDSQPKNGGTPAGNILCSAAVFFSGSRFQQVDELFRFMGLQFIAQYAYYQYEKRFLFPVLNSHWQNERRVVAASLPSRSVCLSGDGQFSRPGNKYCTYTLLETASKKIIDFSVVKRTEKWSLDAIKKRAFETCLNNVLAEKLTVETVATERHDGIRWLMSEEFSPVYHEYDVWHYGRAIRRKLLAASKKRSCRDIATWTPAIIKHLWHVCKCSAGDCDLLQEKWRSILRHIRNEHQWTNGLVLHNCGHRRLSSAEAKQRRWLKVDSRAYQQLKKIITDPLVLGDLTHLSSVSHTDQVEVFHSFMLKYQPKRAHVSQDAMEASTQLAALAHNANVHRHQSMSRNLGANRELSSTLPKARKPWTARRIYDPKSSAHLFPMLVDILKLANGELGHSWRLHETQQNS</sequence>
<accession>A0A1L8GE67</accession>
<feature type="region of interest" description="Disordered" evidence="5">
    <location>
        <begin position="96"/>
        <end position="127"/>
    </location>
</feature>
<feature type="compositionally biased region" description="Polar residues" evidence="5">
    <location>
        <begin position="110"/>
        <end position="127"/>
    </location>
</feature>
<keyword evidence="1" id="KW-0479">Metal-binding</keyword>
<dbReference type="InterPro" id="IPR006612">
    <property type="entry name" value="THAP_Znf"/>
</dbReference>
<feature type="compositionally biased region" description="Basic and acidic residues" evidence="5">
    <location>
        <begin position="97"/>
        <end position="108"/>
    </location>
</feature>
<keyword evidence="4" id="KW-0238">DNA-binding</keyword>
<feature type="region of interest" description="Disordered" evidence="5">
    <location>
        <begin position="177"/>
        <end position="218"/>
    </location>
</feature>